<proteinExistence type="predicted"/>
<dbReference type="AlphaFoldDB" id="A0A098MFF9"/>
<comment type="caution">
    <text evidence="1">The sequence shown here is derived from an EMBL/GenBank/DDBJ whole genome shotgun (WGS) entry which is preliminary data.</text>
</comment>
<reference evidence="1 2" key="2">
    <citation type="submission" date="2014-10" db="EMBL/GenBank/DDBJ databases">
        <title>Comparative genomics of the Paenibacillus odorifer group.</title>
        <authorList>
            <person name="Tsai Y.-C."/>
            <person name="Martin N."/>
            <person name="Korlach J."/>
            <person name="Wiedmann M."/>
        </authorList>
    </citation>
    <scope>NUCLEOTIDE SEQUENCE [LARGE SCALE GENOMIC DNA]</scope>
    <source>
        <strain evidence="1 2">DSM 18334</strain>
    </source>
</reference>
<name>A0A098MFF9_9BACL</name>
<accession>A0A098MFF9</accession>
<organism evidence="1 2">
    <name type="scientific">Paenibacillus wynnii</name>
    <dbReference type="NCBI Taxonomy" id="268407"/>
    <lineage>
        <taxon>Bacteria</taxon>
        <taxon>Bacillati</taxon>
        <taxon>Bacillota</taxon>
        <taxon>Bacilli</taxon>
        <taxon>Bacillales</taxon>
        <taxon>Paenibacillaceae</taxon>
        <taxon>Paenibacillus</taxon>
    </lineage>
</organism>
<gene>
    <name evidence="1" type="ORF">PWYN_01015</name>
</gene>
<dbReference type="eggNOG" id="ENOG503449U">
    <property type="taxonomic scope" value="Bacteria"/>
</dbReference>
<reference evidence="1 2" key="1">
    <citation type="submission" date="2014-08" db="EMBL/GenBank/DDBJ databases">
        <authorList>
            <person name="den Bakker H.C."/>
        </authorList>
    </citation>
    <scope>NUCLEOTIDE SEQUENCE [LARGE SCALE GENOMIC DNA]</scope>
    <source>
        <strain evidence="1 2">DSM 18334</strain>
    </source>
</reference>
<dbReference type="EMBL" id="JQCR01000001">
    <property type="protein sequence ID" value="KGE20791.1"/>
    <property type="molecule type" value="Genomic_DNA"/>
</dbReference>
<evidence type="ECO:0008006" key="3">
    <source>
        <dbReference type="Google" id="ProtNLM"/>
    </source>
</evidence>
<evidence type="ECO:0000313" key="1">
    <source>
        <dbReference type="EMBL" id="KGE20791.1"/>
    </source>
</evidence>
<evidence type="ECO:0000313" key="2">
    <source>
        <dbReference type="Proteomes" id="UP000029734"/>
    </source>
</evidence>
<sequence>MRNRRKLNELRDMRQNAKHGDFYFAVYTAINQPERNAPVFIVGDDDRGDVVVCSCTKSPPRPPYDIKVQLKLPTSVRTSKLYTISREQLQFKIPQTASVQEYKDIMLQLSKFLHM</sequence>
<dbReference type="Proteomes" id="UP000029734">
    <property type="component" value="Unassembled WGS sequence"/>
</dbReference>
<keyword evidence="2" id="KW-1185">Reference proteome</keyword>
<protein>
    <recommendedName>
        <fullName evidence="3">MazF family transcriptional regulator</fullName>
    </recommendedName>
</protein>